<evidence type="ECO:0000256" key="1">
    <source>
        <dbReference type="ARBA" id="ARBA00004141"/>
    </source>
</evidence>
<evidence type="ECO:0000256" key="4">
    <source>
        <dbReference type="ARBA" id="ARBA00022448"/>
    </source>
</evidence>
<proteinExistence type="inferred from homology"/>
<dbReference type="InterPro" id="IPR045187">
    <property type="entry name" value="CcO_II"/>
</dbReference>
<feature type="transmembrane region" description="Helical" evidence="16">
    <location>
        <begin position="95"/>
        <end position="118"/>
    </location>
</feature>
<name>A0A4V3CMN5_NOCIG</name>
<evidence type="ECO:0000256" key="11">
    <source>
        <dbReference type="ARBA" id="ARBA00023136"/>
    </source>
</evidence>
<dbReference type="Proteomes" id="UP000295087">
    <property type="component" value="Unassembled WGS sequence"/>
</dbReference>
<evidence type="ECO:0000256" key="12">
    <source>
        <dbReference type="ARBA" id="ARBA00024688"/>
    </source>
</evidence>
<dbReference type="PRINTS" id="PR01166">
    <property type="entry name" value="CYCOXIDASEII"/>
</dbReference>
<evidence type="ECO:0000256" key="10">
    <source>
        <dbReference type="ARBA" id="ARBA00023008"/>
    </source>
</evidence>
<evidence type="ECO:0000256" key="2">
    <source>
        <dbReference type="ARBA" id="ARBA00007866"/>
    </source>
</evidence>
<keyword evidence="9 16" id="KW-1133">Transmembrane helix</keyword>
<dbReference type="Gene3D" id="2.60.40.420">
    <property type="entry name" value="Cupredoxins - blue copper proteins"/>
    <property type="match status" value="1"/>
</dbReference>
<dbReference type="InterPro" id="IPR001505">
    <property type="entry name" value="Copper_CuA"/>
</dbReference>
<dbReference type="SUPFAM" id="SSF49503">
    <property type="entry name" value="Cupredoxins"/>
    <property type="match status" value="1"/>
</dbReference>
<feature type="compositionally biased region" description="Basic and acidic residues" evidence="15">
    <location>
        <begin position="210"/>
        <end position="227"/>
    </location>
</feature>
<feature type="region of interest" description="Disordered" evidence="15">
    <location>
        <begin position="210"/>
        <end position="237"/>
    </location>
</feature>
<dbReference type="GO" id="GO:0042773">
    <property type="term" value="P:ATP synthesis coupled electron transport"/>
    <property type="evidence" value="ECO:0007669"/>
    <property type="project" value="TreeGrafter"/>
</dbReference>
<dbReference type="AlphaFoldDB" id="A0A4V3CMN5"/>
<evidence type="ECO:0000256" key="5">
    <source>
        <dbReference type="ARBA" id="ARBA00022692"/>
    </source>
</evidence>
<dbReference type="PANTHER" id="PTHR22888">
    <property type="entry name" value="CYTOCHROME C OXIDASE, SUBUNIT II"/>
    <property type="match status" value="1"/>
</dbReference>
<evidence type="ECO:0000256" key="8">
    <source>
        <dbReference type="ARBA" id="ARBA00022982"/>
    </source>
</evidence>
<evidence type="ECO:0000256" key="16">
    <source>
        <dbReference type="SAM" id="Phobius"/>
    </source>
</evidence>
<dbReference type="Pfam" id="PF00116">
    <property type="entry name" value="COX2"/>
    <property type="match status" value="1"/>
</dbReference>
<keyword evidence="19" id="KW-1185">Reference proteome</keyword>
<comment type="function">
    <text evidence="12">Subunits I and II form the functional core of the enzyme complex. Electrons originating in cytochrome c are transferred via heme a and Cu(A) to the binuclear center formed by heme a3 and Cu(B).</text>
</comment>
<evidence type="ECO:0000256" key="15">
    <source>
        <dbReference type="SAM" id="MobiDB-lite"/>
    </source>
</evidence>
<gene>
    <name evidence="18" type="ORF">DFR75_11069</name>
</gene>
<keyword evidence="7" id="KW-1278">Translocase</keyword>
<dbReference type="InterPro" id="IPR036257">
    <property type="entry name" value="Cyt_c_oxidase_su2_TM_sf"/>
</dbReference>
<dbReference type="PANTHER" id="PTHR22888:SF9">
    <property type="entry name" value="CYTOCHROME C OXIDASE SUBUNIT 2"/>
    <property type="match status" value="1"/>
</dbReference>
<keyword evidence="10" id="KW-0186">Copper</keyword>
<comment type="caution">
    <text evidence="18">The sequence shown here is derived from an EMBL/GenBank/DDBJ whole genome shotgun (WGS) entry which is preliminary data.</text>
</comment>
<feature type="domain" description="Cytochrome oxidase subunit II copper A binding" evidence="17">
    <location>
        <begin position="171"/>
        <end position="351"/>
    </location>
</feature>
<sequence>MLENVSDGRIAAPKTQSVGMCSDQEGVSVAHKASEEIGARPVRGRQGRILRRAGLAVSLGMTALLVSGCSIDNVWLRFGWPSGITPQATRMRELWTWSVLAALAMGVLVWGLTFWTVIMHRKRKDSPEFPRQTGYNVSLELTYTAIPFVIIAVLFYFTVVVQNYVHEKTDNPDVTVDVTAFQWNWKFGYRDVANVGGLTWNGIDTEREQANEEQLRGYEEREGDHGKKQPGPLHGKPANDILSYLHYDKVETVGSSTEIPILVLPTGKRIEFQLAAADVIHAFWVPEFMFKRDVMPNPKENQSDNVFQISEIEKEGAFVGRCAEMCGTYHSMMNFEVRAVSPEKFAQYLQARIDGKTNGQALEAIGESPVATSTYPFNTKRDIKSASVNESK</sequence>
<keyword evidence="8" id="KW-0249">Electron transport</keyword>
<dbReference type="Gene3D" id="1.10.287.90">
    <property type="match status" value="1"/>
</dbReference>
<feature type="transmembrane region" description="Helical" evidence="16">
    <location>
        <begin position="139"/>
        <end position="159"/>
    </location>
</feature>
<evidence type="ECO:0000256" key="6">
    <source>
        <dbReference type="ARBA" id="ARBA00022723"/>
    </source>
</evidence>
<dbReference type="EC" id="7.1.1.9" evidence="3"/>
<evidence type="ECO:0000313" key="19">
    <source>
        <dbReference type="Proteomes" id="UP000295087"/>
    </source>
</evidence>
<feature type="transmembrane region" description="Helical" evidence="16">
    <location>
        <begin position="53"/>
        <end position="75"/>
    </location>
</feature>
<reference evidence="18 19" key="1">
    <citation type="submission" date="2019-03" db="EMBL/GenBank/DDBJ databases">
        <title>Genomic Encyclopedia of Type Strains, Phase IV (KMG-IV): sequencing the most valuable type-strain genomes for metagenomic binning, comparative biology and taxonomic classification.</title>
        <authorList>
            <person name="Goeker M."/>
        </authorList>
    </citation>
    <scope>NUCLEOTIDE SEQUENCE [LARGE SCALE GENOMIC DNA]</scope>
    <source>
        <strain evidence="18 19">DSM 44496</strain>
    </source>
</reference>
<protein>
    <recommendedName>
        <fullName evidence="3">cytochrome-c oxidase</fullName>
        <ecNumber evidence="3">7.1.1.9</ecNumber>
    </recommendedName>
    <alternativeName>
        <fullName evidence="13">Cytochrome aa3 subunit 2</fullName>
    </alternativeName>
</protein>
<dbReference type="PROSITE" id="PS00078">
    <property type="entry name" value="COX2"/>
    <property type="match status" value="1"/>
</dbReference>
<evidence type="ECO:0000256" key="9">
    <source>
        <dbReference type="ARBA" id="ARBA00022989"/>
    </source>
</evidence>
<dbReference type="GO" id="GO:0016020">
    <property type="term" value="C:membrane"/>
    <property type="evidence" value="ECO:0007669"/>
    <property type="project" value="UniProtKB-SubCell"/>
</dbReference>
<dbReference type="GO" id="GO:0004129">
    <property type="term" value="F:cytochrome-c oxidase activity"/>
    <property type="evidence" value="ECO:0007669"/>
    <property type="project" value="UniProtKB-EC"/>
</dbReference>
<keyword evidence="6" id="KW-0479">Metal-binding</keyword>
<keyword evidence="11 16" id="KW-0472">Membrane</keyword>
<evidence type="ECO:0000256" key="13">
    <source>
        <dbReference type="ARBA" id="ARBA00031399"/>
    </source>
</evidence>
<dbReference type="InterPro" id="IPR002429">
    <property type="entry name" value="CcO_II-like_C"/>
</dbReference>
<dbReference type="GO" id="GO:0005507">
    <property type="term" value="F:copper ion binding"/>
    <property type="evidence" value="ECO:0007669"/>
    <property type="project" value="InterPro"/>
</dbReference>
<organism evidence="18 19">
    <name type="scientific">Nocardia ignorata</name>
    <dbReference type="NCBI Taxonomy" id="145285"/>
    <lineage>
        <taxon>Bacteria</taxon>
        <taxon>Bacillati</taxon>
        <taxon>Actinomycetota</taxon>
        <taxon>Actinomycetes</taxon>
        <taxon>Mycobacteriales</taxon>
        <taxon>Nocardiaceae</taxon>
        <taxon>Nocardia</taxon>
    </lineage>
</organism>
<dbReference type="SUPFAM" id="SSF81464">
    <property type="entry name" value="Cytochrome c oxidase subunit II-like, transmembrane region"/>
    <property type="match status" value="1"/>
</dbReference>
<comment type="catalytic activity">
    <reaction evidence="14">
        <text>4 Fe(II)-[cytochrome c] + O2 + 8 H(+)(in) = 4 Fe(III)-[cytochrome c] + 2 H2O + 4 H(+)(out)</text>
        <dbReference type="Rhea" id="RHEA:11436"/>
        <dbReference type="Rhea" id="RHEA-COMP:10350"/>
        <dbReference type="Rhea" id="RHEA-COMP:14399"/>
        <dbReference type="ChEBI" id="CHEBI:15377"/>
        <dbReference type="ChEBI" id="CHEBI:15378"/>
        <dbReference type="ChEBI" id="CHEBI:15379"/>
        <dbReference type="ChEBI" id="CHEBI:29033"/>
        <dbReference type="ChEBI" id="CHEBI:29034"/>
        <dbReference type="EC" id="7.1.1.9"/>
    </reaction>
</comment>
<keyword evidence="5 16" id="KW-0812">Transmembrane</keyword>
<comment type="subcellular location">
    <subcellularLocation>
        <location evidence="1">Membrane</location>
        <topology evidence="1">Multi-pass membrane protein</topology>
    </subcellularLocation>
</comment>
<keyword evidence="4" id="KW-0813">Transport</keyword>
<accession>A0A4V3CMN5</accession>
<evidence type="ECO:0000256" key="3">
    <source>
        <dbReference type="ARBA" id="ARBA00012949"/>
    </source>
</evidence>
<evidence type="ECO:0000259" key="17">
    <source>
        <dbReference type="PROSITE" id="PS50857"/>
    </source>
</evidence>
<evidence type="ECO:0000256" key="7">
    <source>
        <dbReference type="ARBA" id="ARBA00022967"/>
    </source>
</evidence>
<dbReference type="EMBL" id="SNXK01000010">
    <property type="protein sequence ID" value="TDP30862.1"/>
    <property type="molecule type" value="Genomic_DNA"/>
</dbReference>
<dbReference type="InterPro" id="IPR008972">
    <property type="entry name" value="Cupredoxin"/>
</dbReference>
<dbReference type="PROSITE" id="PS50857">
    <property type="entry name" value="COX2_CUA"/>
    <property type="match status" value="1"/>
</dbReference>
<comment type="similarity">
    <text evidence="2">Belongs to the cytochrome c oxidase subunit 2 family.</text>
</comment>
<evidence type="ECO:0000313" key="18">
    <source>
        <dbReference type="EMBL" id="TDP30862.1"/>
    </source>
</evidence>
<evidence type="ECO:0000256" key="14">
    <source>
        <dbReference type="ARBA" id="ARBA00047816"/>
    </source>
</evidence>